<feature type="non-terminal residue" evidence="2">
    <location>
        <position position="1"/>
    </location>
</feature>
<proteinExistence type="predicted"/>
<feature type="compositionally biased region" description="Polar residues" evidence="1">
    <location>
        <begin position="121"/>
        <end position="138"/>
    </location>
</feature>
<evidence type="ECO:0000313" key="2">
    <source>
        <dbReference type="EMBL" id="CAG8857632.1"/>
    </source>
</evidence>
<dbReference type="EMBL" id="CAJVQB010173251">
    <property type="protein sequence ID" value="CAG8857632.1"/>
    <property type="molecule type" value="Genomic_DNA"/>
</dbReference>
<organism evidence="2 3">
    <name type="scientific">Gigaspora margarita</name>
    <dbReference type="NCBI Taxonomy" id="4874"/>
    <lineage>
        <taxon>Eukaryota</taxon>
        <taxon>Fungi</taxon>
        <taxon>Fungi incertae sedis</taxon>
        <taxon>Mucoromycota</taxon>
        <taxon>Glomeromycotina</taxon>
        <taxon>Glomeromycetes</taxon>
        <taxon>Diversisporales</taxon>
        <taxon>Gigasporaceae</taxon>
        <taxon>Gigaspora</taxon>
    </lineage>
</organism>
<name>A0ABN7XRD1_GIGMA</name>
<accession>A0ABN7XRD1</accession>
<comment type="caution">
    <text evidence="2">The sequence shown here is derived from an EMBL/GenBank/DDBJ whole genome shotgun (WGS) entry which is preliminary data.</text>
</comment>
<protein>
    <submittedName>
        <fullName evidence="2">10330_t:CDS:1</fullName>
    </submittedName>
</protein>
<sequence>SPNADINENDLDCVVIPEISPRKRKLYIDDTSGEVGDYVSESSLEETVPTGSNYSGPSTKKKFSSKKNKGKGKATVSTAVSRSQLRRQPPDPFRNCRLKTAPGTKNAFDLMHPQKQKNAIITNHNDTPNVSVGSSNAITRKKAGGSSIRSLAWK</sequence>
<evidence type="ECO:0000256" key="1">
    <source>
        <dbReference type="SAM" id="MobiDB-lite"/>
    </source>
</evidence>
<reference evidence="2 3" key="1">
    <citation type="submission" date="2021-06" db="EMBL/GenBank/DDBJ databases">
        <authorList>
            <person name="Kallberg Y."/>
            <person name="Tangrot J."/>
            <person name="Rosling A."/>
        </authorList>
    </citation>
    <scope>NUCLEOTIDE SEQUENCE [LARGE SCALE GENOMIC DNA]</scope>
    <source>
        <strain evidence="2 3">120-4 pot B 10/14</strain>
    </source>
</reference>
<evidence type="ECO:0000313" key="3">
    <source>
        <dbReference type="Proteomes" id="UP000789901"/>
    </source>
</evidence>
<keyword evidence="3" id="KW-1185">Reference proteome</keyword>
<gene>
    <name evidence="2" type="ORF">GMARGA_LOCUS46451</name>
</gene>
<feature type="region of interest" description="Disordered" evidence="1">
    <location>
        <begin position="24"/>
        <end position="97"/>
    </location>
</feature>
<feature type="region of interest" description="Disordered" evidence="1">
    <location>
        <begin position="121"/>
        <end position="154"/>
    </location>
</feature>
<feature type="compositionally biased region" description="Basic residues" evidence="1">
    <location>
        <begin position="59"/>
        <end position="72"/>
    </location>
</feature>
<feature type="non-terminal residue" evidence="2">
    <location>
        <position position="154"/>
    </location>
</feature>
<dbReference type="Proteomes" id="UP000789901">
    <property type="component" value="Unassembled WGS sequence"/>
</dbReference>